<keyword evidence="2" id="KW-1133">Transmembrane helix</keyword>
<evidence type="ECO:0000313" key="3">
    <source>
        <dbReference type="EMBL" id="BCP01449.1"/>
    </source>
</evidence>
<keyword evidence="2" id="KW-0812">Transmembrane</keyword>
<name>A0A7R7RNP5_MYCIT</name>
<organism evidence="3 4">
    <name type="scientific">Mycobacterium intracellulare</name>
    <dbReference type="NCBI Taxonomy" id="1767"/>
    <lineage>
        <taxon>Bacteria</taxon>
        <taxon>Bacillati</taxon>
        <taxon>Actinomycetota</taxon>
        <taxon>Actinomycetes</taxon>
        <taxon>Mycobacteriales</taxon>
        <taxon>Mycobacteriaceae</taxon>
        <taxon>Mycobacterium</taxon>
        <taxon>Mycobacterium avium complex (MAC)</taxon>
    </lineage>
</organism>
<proteinExistence type="predicted"/>
<sequence length="140" mass="14465">MNVGGAESGEVRTMQKAGQRPGGDRLGQEDREVLAAVRFAAAATAAAVGFLLIAAVWVSTCPAGGVDTVACGPPQRTLLAIGGPMIALAGGIWAFVRTYRVWKARGTWWGWQGAGWFLLTVMALMVAMGVAPIAGPVLAL</sequence>
<evidence type="ECO:0008006" key="5">
    <source>
        <dbReference type="Google" id="ProtNLM"/>
    </source>
</evidence>
<accession>A0A7R7RNP5</accession>
<feature type="region of interest" description="Disordered" evidence="1">
    <location>
        <begin position="1"/>
        <end position="26"/>
    </location>
</feature>
<feature type="transmembrane region" description="Helical" evidence="2">
    <location>
        <begin position="116"/>
        <end position="139"/>
    </location>
</feature>
<feature type="transmembrane region" description="Helical" evidence="2">
    <location>
        <begin position="35"/>
        <end position="58"/>
    </location>
</feature>
<gene>
    <name evidence="3" type="ORF">MINTM018_42180</name>
</gene>
<dbReference type="Proteomes" id="UP000595205">
    <property type="component" value="Chromosome"/>
</dbReference>
<keyword evidence="2" id="KW-0472">Membrane</keyword>
<evidence type="ECO:0000256" key="2">
    <source>
        <dbReference type="SAM" id="Phobius"/>
    </source>
</evidence>
<feature type="transmembrane region" description="Helical" evidence="2">
    <location>
        <begin position="78"/>
        <end position="96"/>
    </location>
</feature>
<dbReference type="EMBL" id="AP024255">
    <property type="protein sequence ID" value="BCP01449.1"/>
    <property type="molecule type" value="Genomic_DNA"/>
</dbReference>
<evidence type="ECO:0000256" key="1">
    <source>
        <dbReference type="SAM" id="MobiDB-lite"/>
    </source>
</evidence>
<evidence type="ECO:0000313" key="4">
    <source>
        <dbReference type="Proteomes" id="UP000595205"/>
    </source>
</evidence>
<reference evidence="3 4" key="1">
    <citation type="submission" date="2020-12" db="EMBL/GenBank/DDBJ databases">
        <title>Genome sequence of clinical Mycobacterium intracellulare strains.</title>
        <authorList>
            <person name="Tateishi Y."/>
            <person name="Matsumoto S."/>
            <person name="Fukushima Y."/>
            <person name="Nakajima C."/>
            <person name="Suzuki Y."/>
        </authorList>
    </citation>
    <scope>NUCLEOTIDE SEQUENCE [LARGE SCALE GENOMIC DNA]</scope>
    <source>
        <strain evidence="3 4">M018</strain>
    </source>
</reference>
<protein>
    <recommendedName>
        <fullName evidence="5">Transmembrane protein</fullName>
    </recommendedName>
</protein>
<dbReference type="AlphaFoldDB" id="A0A7R7RNP5"/>